<feature type="compositionally biased region" description="Polar residues" evidence="1">
    <location>
        <begin position="61"/>
        <end position="73"/>
    </location>
</feature>
<dbReference type="Proteomes" id="UP001333818">
    <property type="component" value="Unassembled WGS sequence"/>
</dbReference>
<dbReference type="EMBL" id="JAZBJZ010000007">
    <property type="protein sequence ID" value="MEE3715773.1"/>
    <property type="molecule type" value="Genomic_DNA"/>
</dbReference>
<evidence type="ECO:0000313" key="3">
    <source>
        <dbReference type="Proteomes" id="UP001333818"/>
    </source>
</evidence>
<protein>
    <submittedName>
        <fullName evidence="2">Uncharacterized protein</fullName>
    </submittedName>
</protein>
<dbReference type="AlphaFoldDB" id="A0AAW9PUF6"/>
<comment type="caution">
    <text evidence="2">The sequence shown here is derived from an EMBL/GenBank/DDBJ whole genome shotgun (WGS) entry which is preliminary data.</text>
</comment>
<organism evidence="2 3">
    <name type="scientific">Tumidithrix elongata BACA0141</name>
    <dbReference type="NCBI Taxonomy" id="2716417"/>
    <lineage>
        <taxon>Bacteria</taxon>
        <taxon>Bacillati</taxon>
        <taxon>Cyanobacteriota</taxon>
        <taxon>Cyanophyceae</taxon>
        <taxon>Pseudanabaenales</taxon>
        <taxon>Pseudanabaenaceae</taxon>
        <taxon>Tumidithrix</taxon>
        <taxon>Tumidithrix elongata</taxon>
    </lineage>
</organism>
<accession>A0AAW9PUF6</accession>
<keyword evidence="3" id="KW-1185">Reference proteome</keyword>
<feature type="region of interest" description="Disordered" evidence="1">
    <location>
        <begin position="19"/>
        <end position="73"/>
    </location>
</feature>
<dbReference type="RefSeq" id="WP_330482196.1">
    <property type="nucleotide sequence ID" value="NZ_JAZBJZ010000007.1"/>
</dbReference>
<evidence type="ECO:0000313" key="2">
    <source>
        <dbReference type="EMBL" id="MEE3715773.1"/>
    </source>
</evidence>
<name>A0AAW9PUF6_9CYAN</name>
<reference evidence="2" key="1">
    <citation type="submission" date="2024-01" db="EMBL/GenBank/DDBJ databases">
        <title>Bank of Algae and Cyanobacteria of the Azores (BACA) strain genomes.</title>
        <authorList>
            <person name="Luz R."/>
            <person name="Cordeiro R."/>
            <person name="Fonseca A."/>
            <person name="Goncalves V."/>
        </authorList>
    </citation>
    <scope>NUCLEOTIDE SEQUENCE</scope>
    <source>
        <strain evidence="2">BACA0141</strain>
    </source>
</reference>
<proteinExistence type="predicted"/>
<gene>
    <name evidence="2" type="ORF">V2H45_03315</name>
</gene>
<sequence>MLRLSRPHPQNSALTTFQRLEQDAKNPPHSVHSAIDANHEKDLDIEPAILKTQLSDADRTPPQSTDDAGDNAQ</sequence>
<evidence type="ECO:0000256" key="1">
    <source>
        <dbReference type="SAM" id="MobiDB-lite"/>
    </source>
</evidence>